<dbReference type="CDD" id="cd08026">
    <property type="entry name" value="DUF326"/>
    <property type="match status" value="1"/>
</dbReference>
<dbReference type="InterPro" id="IPR044543">
    <property type="entry name" value="YHJQ-like"/>
</dbReference>
<comment type="caution">
    <text evidence="1">The sequence shown here is derived from an EMBL/GenBank/DDBJ whole genome shotgun (WGS) entry which is preliminary data.</text>
</comment>
<accession>A0ABY1QUY6</accession>
<gene>
    <name evidence="1" type="ORF">SAMN06295970_13140</name>
</gene>
<dbReference type="RefSeq" id="WP_283445274.1">
    <property type="nucleotide sequence ID" value="NZ_FXUL01000031.1"/>
</dbReference>
<dbReference type="InterPro" id="IPR005560">
    <property type="entry name" value="Csp_YhjQ"/>
</dbReference>
<dbReference type="PANTHER" id="PTHR37310">
    <property type="entry name" value="CYTOPLASMIC PROTEIN-RELATED"/>
    <property type="match status" value="1"/>
</dbReference>
<dbReference type="PANTHER" id="PTHR37310:SF1">
    <property type="entry name" value="CYTOPLASMIC PROTEIN"/>
    <property type="match status" value="1"/>
</dbReference>
<dbReference type="Gene3D" id="1.20.1270.360">
    <property type="match status" value="1"/>
</dbReference>
<dbReference type="Pfam" id="PF03860">
    <property type="entry name" value="Csp"/>
    <property type="match status" value="1"/>
</dbReference>
<keyword evidence="2" id="KW-1185">Reference proteome</keyword>
<sequence>MASQKLSPEMEQCLENCMACHRMCTETAAHVLHGGHVHSEAKHLVALLDCAQICLTHADFMVRRSPHHAHLAGECAEIARACAALCEEHEDPDGEMAACAKACRACAESCSKMQPA</sequence>
<dbReference type="Proteomes" id="UP001158049">
    <property type="component" value="Unassembled WGS sequence"/>
</dbReference>
<dbReference type="EMBL" id="FXUL01000031">
    <property type="protein sequence ID" value="SMP79458.1"/>
    <property type="molecule type" value="Genomic_DNA"/>
</dbReference>
<name>A0ABY1QUY6_9BURK</name>
<protein>
    <recommendedName>
        <fullName evidence="3">Ferredoxin</fullName>
    </recommendedName>
</protein>
<evidence type="ECO:0008006" key="3">
    <source>
        <dbReference type="Google" id="ProtNLM"/>
    </source>
</evidence>
<evidence type="ECO:0000313" key="2">
    <source>
        <dbReference type="Proteomes" id="UP001158049"/>
    </source>
</evidence>
<reference evidence="1 2" key="1">
    <citation type="submission" date="2017-05" db="EMBL/GenBank/DDBJ databases">
        <authorList>
            <person name="Varghese N."/>
            <person name="Submissions S."/>
        </authorList>
    </citation>
    <scope>NUCLEOTIDE SEQUENCE [LARGE SCALE GENOMIC DNA]</scope>
    <source>
        <strain evidence="1 2">DSM 26001</strain>
    </source>
</reference>
<evidence type="ECO:0000313" key="1">
    <source>
        <dbReference type="EMBL" id="SMP79458.1"/>
    </source>
</evidence>
<proteinExistence type="predicted"/>
<organism evidence="1 2">
    <name type="scientific">Noviherbaspirillum suwonense</name>
    <dbReference type="NCBI Taxonomy" id="1224511"/>
    <lineage>
        <taxon>Bacteria</taxon>
        <taxon>Pseudomonadati</taxon>
        <taxon>Pseudomonadota</taxon>
        <taxon>Betaproteobacteria</taxon>
        <taxon>Burkholderiales</taxon>
        <taxon>Oxalobacteraceae</taxon>
        <taxon>Noviherbaspirillum</taxon>
    </lineage>
</organism>